<feature type="transmembrane region" description="Helical" evidence="1">
    <location>
        <begin position="50"/>
        <end position="67"/>
    </location>
</feature>
<keyword evidence="1" id="KW-1133">Transmembrane helix</keyword>
<feature type="transmembrane region" description="Helical" evidence="1">
    <location>
        <begin position="117"/>
        <end position="137"/>
    </location>
</feature>
<dbReference type="AlphaFoldDB" id="A0A7I8DX82"/>
<feature type="transmembrane region" description="Helical" evidence="1">
    <location>
        <begin position="79"/>
        <end position="102"/>
    </location>
</feature>
<feature type="transmembrane region" description="Helical" evidence="1">
    <location>
        <begin position="26"/>
        <end position="44"/>
    </location>
</feature>
<dbReference type="GeneID" id="70578802"/>
<evidence type="ECO:0000313" key="2">
    <source>
        <dbReference type="EMBL" id="BCL56666.1"/>
    </source>
</evidence>
<dbReference type="RefSeq" id="WP_118632853.1">
    <property type="nucleotide sequence ID" value="NZ_AP024085.1"/>
</dbReference>
<evidence type="ECO:0000313" key="3">
    <source>
        <dbReference type="Proteomes" id="UP000593842"/>
    </source>
</evidence>
<sequence>MLKIFLYLIEGFIIGYFDFKFIKKDFNYYLISFFSIIFTLSHVIAEQYLVYDYLSVVITITILYLMNGLDNKISKTMNLFISTFIGIVICMFDSMSILKIIFVLKTGSEGVWYSQDIVYYIILVVTRLMIFITLYLLDKKQIFKQLIISNKYLTLLTSISLVNCLITSFIANGIYMNSISYGYVYLLAIIFMVTIISVFIIILSINKDNMRIKKQEIELIQLKSIEEKYIAVQSQNKRNEEIKHDLEYFMSLVNKKSDCDELTKTLKNTINKIDQNHIKVYSKNKIFNGLLEEIKDTANKYNQQVLYNLNVGLIEFSLQDYQSVLTLFQEICQNNETKKIDINVNVKNGFMIIEFIFKPKKEMAYGADNRYILKEKIADYESIKYVLKL</sequence>
<keyword evidence="1" id="KW-0472">Membrane</keyword>
<gene>
    <name evidence="2" type="ORF">Fi14EGH31_03780</name>
</gene>
<name>A0A7I8DX82_9FIRM</name>
<protein>
    <submittedName>
        <fullName evidence="2">Uncharacterized protein</fullName>
    </submittedName>
</protein>
<organism evidence="2 3">
    <name type="scientific">Faecalibacillus intestinalis</name>
    <dbReference type="NCBI Taxonomy" id="1982626"/>
    <lineage>
        <taxon>Bacteria</taxon>
        <taxon>Bacillati</taxon>
        <taxon>Bacillota</taxon>
        <taxon>Erysipelotrichia</taxon>
        <taxon>Erysipelotrichales</taxon>
        <taxon>Coprobacillaceae</taxon>
        <taxon>Faecalibacillus</taxon>
    </lineage>
</organism>
<dbReference type="KEGG" id="fit:Fi14EGH31_03780"/>
<dbReference type="Proteomes" id="UP000593842">
    <property type="component" value="Chromosome"/>
</dbReference>
<keyword evidence="1" id="KW-0812">Transmembrane</keyword>
<evidence type="ECO:0000256" key="1">
    <source>
        <dbReference type="SAM" id="Phobius"/>
    </source>
</evidence>
<proteinExistence type="predicted"/>
<reference evidence="3" key="1">
    <citation type="submission" date="2020-09" db="EMBL/GenBank/DDBJ databases">
        <title>Complete genome sequencing of Faecalibacillus intestinalis strain 14EGH31.</title>
        <authorList>
            <person name="Sakamoto M."/>
            <person name="Murakami T."/>
            <person name="Mori H."/>
        </authorList>
    </citation>
    <scope>NUCLEOTIDE SEQUENCE [LARGE SCALE GENOMIC DNA]</scope>
    <source>
        <strain evidence="3">14EGH31</strain>
    </source>
</reference>
<feature type="transmembrane region" description="Helical" evidence="1">
    <location>
        <begin position="183"/>
        <end position="205"/>
    </location>
</feature>
<accession>A0A7I8DX82</accession>
<dbReference type="EMBL" id="AP024085">
    <property type="protein sequence ID" value="BCL56666.1"/>
    <property type="molecule type" value="Genomic_DNA"/>
</dbReference>
<feature type="transmembrane region" description="Helical" evidence="1">
    <location>
        <begin position="152"/>
        <end position="171"/>
    </location>
</feature>